<evidence type="ECO:0000256" key="5">
    <source>
        <dbReference type="ARBA" id="ARBA00022989"/>
    </source>
</evidence>
<dbReference type="Proteomes" id="UP000694924">
    <property type="component" value="Unplaced"/>
</dbReference>
<keyword evidence="5 9" id="KW-1133">Transmembrane helix</keyword>
<accession>A0ABM1HXQ7</accession>
<reference evidence="11" key="1">
    <citation type="submission" date="2025-08" db="UniProtKB">
        <authorList>
            <consortium name="RefSeq"/>
        </authorList>
    </citation>
    <scope>IDENTIFICATION</scope>
    <source>
        <tissue evidence="11">Whole body</tissue>
    </source>
</reference>
<keyword evidence="7" id="KW-0325">Glycoprotein</keyword>
<keyword evidence="3 9" id="KW-0812">Transmembrane</keyword>
<evidence type="ECO:0000256" key="6">
    <source>
        <dbReference type="ARBA" id="ARBA00023136"/>
    </source>
</evidence>
<evidence type="ECO:0000313" key="10">
    <source>
        <dbReference type="Proteomes" id="UP000694924"/>
    </source>
</evidence>
<dbReference type="InterPro" id="IPR050975">
    <property type="entry name" value="Sleep_regulator"/>
</dbReference>
<name>A0ABM1HXQ7_POLDO</name>
<keyword evidence="8" id="KW-0449">Lipoprotein</keyword>
<evidence type="ECO:0000256" key="7">
    <source>
        <dbReference type="ARBA" id="ARBA00023180"/>
    </source>
</evidence>
<evidence type="ECO:0000256" key="1">
    <source>
        <dbReference type="ARBA" id="ARBA00004589"/>
    </source>
</evidence>
<organism evidence="10 11">
    <name type="scientific">Polistes dominula</name>
    <name type="common">European paper wasp</name>
    <name type="synonym">Vespa dominula</name>
    <dbReference type="NCBI Taxonomy" id="743375"/>
    <lineage>
        <taxon>Eukaryota</taxon>
        <taxon>Metazoa</taxon>
        <taxon>Ecdysozoa</taxon>
        <taxon>Arthropoda</taxon>
        <taxon>Hexapoda</taxon>
        <taxon>Insecta</taxon>
        <taxon>Pterygota</taxon>
        <taxon>Neoptera</taxon>
        <taxon>Endopterygota</taxon>
        <taxon>Hymenoptera</taxon>
        <taxon>Apocrita</taxon>
        <taxon>Aculeata</taxon>
        <taxon>Vespoidea</taxon>
        <taxon>Vespidae</taxon>
        <taxon>Polistinae</taxon>
        <taxon>Polistini</taxon>
        <taxon>Polistes</taxon>
    </lineage>
</organism>
<proteinExistence type="predicted"/>
<evidence type="ECO:0000313" key="11">
    <source>
        <dbReference type="RefSeq" id="XP_015172744.1"/>
    </source>
</evidence>
<evidence type="ECO:0000256" key="8">
    <source>
        <dbReference type="ARBA" id="ARBA00023288"/>
    </source>
</evidence>
<dbReference type="PANTHER" id="PTHR33562">
    <property type="entry name" value="ATILLA, ISOFORM B-RELATED-RELATED"/>
    <property type="match status" value="1"/>
</dbReference>
<keyword evidence="4" id="KW-0732">Signal</keyword>
<evidence type="ECO:0000256" key="2">
    <source>
        <dbReference type="ARBA" id="ARBA00022622"/>
    </source>
</evidence>
<evidence type="ECO:0000256" key="3">
    <source>
        <dbReference type="ARBA" id="ARBA00022692"/>
    </source>
</evidence>
<sequence length="146" mass="16699">MDLRTYIVVFFSILYFTLLPTTIDALRRCVHCRSRGEQGSCKDPFTMNSTQIELERGVDMVPCVSGWCGKIIESQNLNNEYGTATQRLCFQRGPDDGEERCAYTTWNYRKVYMCLCLGDLCNGAINPNTSYSLLPLILCLTVRWIL</sequence>
<keyword evidence="6 9" id="KW-0472">Membrane</keyword>
<dbReference type="CDD" id="cd23589">
    <property type="entry name" value="TFP_LU_ECD_Rtv"/>
    <property type="match status" value="1"/>
</dbReference>
<keyword evidence="2" id="KW-0336">GPI-anchor</keyword>
<comment type="subcellular location">
    <subcellularLocation>
        <location evidence="1">Membrane</location>
        <topology evidence="1">Lipid-anchor</topology>
        <topology evidence="1">GPI-anchor</topology>
    </subcellularLocation>
</comment>
<feature type="transmembrane region" description="Helical" evidence="9">
    <location>
        <begin position="6"/>
        <end position="26"/>
    </location>
</feature>
<keyword evidence="10" id="KW-1185">Reference proteome</keyword>
<dbReference type="GeneID" id="107064512"/>
<dbReference type="RefSeq" id="XP_015172744.1">
    <property type="nucleotide sequence ID" value="XM_015317258.1"/>
</dbReference>
<protein>
    <submittedName>
        <fullName evidence="11">Uncharacterized protein LOC107064512 isoform X1</fullName>
    </submittedName>
</protein>
<evidence type="ECO:0000256" key="9">
    <source>
        <dbReference type="SAM" id="Phobius"/>
    </source>
</evidence>
<gene>
    <name evidence="11" type="primary">LOC107064512</name>
</gene>
<evidence type="ECO:0000256" key="4">
    <source>
        <dbReference type="ARBA" id="ARBA00022729"/>
    </source>
</evidence>
<dbReference type="Pfam" id="PF17064">
    <property type="entry name" value="QVR"/>
    <property type="match status" value="1"/>
</dbReference>
<dbReference type="InterPro" id="IPR031424">
    <property type="entry name" value="QVR-like"/>
</dbReference>
<dbReference type="PANTHER" id="PTHR33562:SF22">
    <property type="entry name" value="PROTEIN QUIVER"/>
    <property type="match status" value="1"/>
</dbReference>